<evidence type="ECO:0000256" key="2">
    <source>
        <dbReference type="ARBA" id="ARBA00022448"/>
    </source>
</evidence>
<dbReference type="EMBL" id="JBHRSL010000002">
    <property type="protein sequence ID" value="MFC3051106.1"/>
    <property type="molecule type" value="Genomic_DNA"/>
</dbReference>
<dbReference type="Pfam" id="PF00005">
    <property type="entry name" value="ABC_tran"/>
    <property type="match status" value="1"/>
</dbReference>
<dbReference type="CDD" id="cd03255">
    <property type="entry name" value="ABC_MJ0796_LolCDE_FtsE"/>
    <property type="match status" value="1"/>
</dbReference>
<dbReference type="PROSITE" id="PS00211">
    <property type="entry name" value="ABC_TRANSPORTER_1"/>
    <property type="match status" value="1"/>
</dbReference>
<evidence type="ECO:0000256" key="4">
    <source>
        <dbReference type="ARBA" id="ARBA00022840"/>
    </source>
</evidence>
<keyword evidence="3" id="KW-0547">Nucleotide-binding</keyword>
<organism evidence="6 7">
    <name type="scientific">Kordiimonas pumila</name>
    <dbReference type="NCBI Taxonomy" id="2161677"/>
    <lineage>
        <taxon>Bacteria</taxon>
        <taxon>Pseudomonadati</taxon>
        <taxon>Pseudomonadota</taxon>
        <taxon>Alphaproteobacteria</taxon>
        <taxon>Kordiimonadales</taxon>
        <taxon>Kordiimonadaceae</taxon>
        <taxon>Kordiimonas</taxon>
    </lineage>
</organism>
<dbReference type="PANTHER" id="PTHR24220">
    <property type="entry name" value="IMPORT ATP-BINDING PROTEIN"/>
    <property type="match status" value="1"/>
</dbReference>
<keyword evidence="4 6" id="KW-0067">ATP-binding</keyword>
<dbReference type="SMART" id="SM00382">
    <property type="entry name" value="AAA"/>
    <property type="match status" value="1"/>
</dbReference>
<evidence type="ECO:0000259" key="5">
    <source>
        <dbReference type="PROSITE" id="PS50893"/>
    </source>
</evidence>
<feature type="domain" description="ABC transporter" evidence="5">
    <location>
        <begin position="4"/>
        <end position="224"/>
    </location>
</feature>
<dbReference type="PANTHER" id="PTHR24220:SF689">
    <property type="entry name" value="LIPOPROTEIN-RELEASING SYSTEM ATP-BINDING PROTEIN LOLD"/>
    <property type="match status" value="1"/>
</dbReference>
<keyword evidence="2" id="KW-0813">Transport</keyword>
<sequence length="224" mass="24089">MPVLELIDIKRSFQQGSKTLDILKGISLSVEPGELVALIGSSGSGKSTLLQVAGLLDSGFDGEIKISGKPMSGLKDDARSKVRREALGFVYQFHHLLPDFTALENVSIALKIAGVTDKEARTRAAETLDQLGLAERMDHVPSKLSGGEQQRVAIARAVVGKPSVLLADEPTGNLDEETAAKVFDLFLNTMKENKLSAIIATHDRALAAKLERQYVLRDGKLVTA</sequence>
<dbReference type="Gene3D" id="3.40.50.300">
    <property type="entry name" value="P-loop containing nucleotide triphosphate hydrolases"/>
    <property type="match status" value="1"/>
</dbReference>
<evidence type="ECO:0000256" key="3">
    <source>
        <dbReference type="ARBA" id="ARBA00022741"/>
    </source>
</evidence>
<dbReference type="InterPro" id="IPR003439">
    <property type="entry name" value="ABC_transporter-like_ATP-bd"/>
</dbReference>
<proteinExistence type="inferred from homology"/>
<dbReference type="InterPro" id="IPR017911">
    <property type="entry name" value="MacB-like_ATP-bd"/>
</dbReference>
<evidence type="ECO:0000313" key="7">
    <source>
        <dbReference type="Proteomes" id="UP001595444"/>
    </source>
</evidence>
<protein>
    <submittedName>
        <fullName evidence="6">ABC transporter ATP-binding protein</fullName>
    </submittedName>
</protein>
<reference evidence="7" key="1">
    <citation type="journal article" date="2019" name="Int. J. Syst. Evol. Microbiol.">
        <title>The Global Catalogue of Microorganisms (GCM) 10K type strain sequencing project: providing services to taxonomists for standard genome sequencing and annotation.</title>
        <authorList>
            <consortium name="The Broad Institute Genomics Platform"/>
            <consortium name="The Broad Institute Genome Sequencing Center for Infectious Disease"/>
            <person name="Wu L."/>
            <person name="Ma J."/>
        </authorList>
    </citation>
    <scope>NUCLEOTIDE SEQUENCE [LARGE SCALE GENOMIC DNA]</scope>
    <source>
        <strain evidence="7">KCTC 62164</strain>
    </source>
</reference>
<evidence type="ECO:0000313" key="6">
    <source>
        <dbReference type="EMBL" id="MFC3051106.1"/>
    </source>
</evidence>
<dbReference type="InterPro" id="IPR017871">
    <property type="entry name" value="ABC_transporter-like_CS"/>
</dbReference>
<evidence type="ECO:0000256" key="1">
    <source>
        <dbReference type="ARBA" id="ARBA00005417"/>
    </source>
</evidence>
<dbReference type="PROSITE" id="PS50893">
    <property type="entry name" value="ABC_TRANSPORTER_2"/>
    <property type="match status" value="1"/>
</dbReference>
<dbReference type="InterPro" id="IPR015854">
    <property type="entry name" value="ABC_transpr_LolD-like"/>
</dbReference>
<dbReference type="RefSeq" id="WP_194212020.1">
    <property type="nucleotide sequence ID" value="NZ_CP061205.1"/>
</dbReference>
<accession>A0ABV7D1S0</accession>
<gene>
    <name evidence="6" type="ORF">ACFOKA_04210</name>
</gene>
<dbReference type="Proteomes" id="UP001595444">
    <property type="component" value="Unassembled WGS sequence"/>
</dbReference>
<comment type="similarity">
    <text evidence="1">Belongs to the ABC transporter superfamily.</text>
</comment>
<dbReference type="InterPro" id="IPR003593">
    <property type="entry name" value="AAA+_ATPase"/>
</dbReference>
<dbReference type="GO" id="GO:0005524">
    <property type="term" value="F:ATP binding"/>
    <property type="evidence" value="ECO:0007669"/>
    <property type="project" value="UniProtKB-KW"/>
</dbReference>
<comment type="caution">
    <text evidence="6">The sequence shown here is derived from an EMBL/GenBank/DDBJ whole genome shotgun (WGS) entry which is preliminary data.</text>
</comment>
<dbReference type="SUPFAM" id="SSF52540">
    <property type="entry name" value="P-loop containing nucleoside triphosphate hydrolases"/>
    <property type="match status" value="1"/>
</dbReference>
<dbReference type="InterPro" id="IPR027417">
    <property type="entry name" value="P-loop_NTPase"/>
</dbReference>
<keyword evidence="7" id="KW-1185">Reference proteome</keyword>
<name>A0ABV7D1S0_9PROT</name>